<name>A0A6A4QJT9_LUPAL</name>
<dbReference type="PANTHER" id="PTHR48216:SF1">
    <property type="match status" value="1"/>
</dbReference>
<sequence length="111" mass="11763">MAYYSCTMLVIFIIAVSFSMMNTGLGARNLLQTATSPGSSLPPIPATLPQVNVPPLPTTTTPSFPTIPTIPQFILPPLPATSLPNFPSIPTIPFTFPSFPFFSPPPSTTSP</sequence>
<organism evidence="1 2">
    <name type="scientific">Lupinus albus</name>
    <name type="common">White lupine</name>
    <name type="synonym">Lupinus termis</name>
    <dbReference type="NCBI Taxonomy" id="3870"/>
    <lineage>
        <taxon>Eukaryota</taxon>
        <taxon>Viridiplantae</taxon>
        <taxon>Streptophyta</taxon>
        <taxon>Embryophyta</taxon>
        <taxon>Tracheophyta</taxon>
        <taxon>Spermatophyta</taxon>
        <taxon>Magnoliopsida</taxon>
        <taxon>eudicotyledons</taxon>
        <taxon>Gunneridae</taxon>
        <taxon>Pentapetalae</taxon>
        <taxon>rosids</taxon>
        <taxon>fabids</taxon>
        <taxon>Fabales</taxon>
        <taxon>Fabaceae</taxon>
        <taxon>Papilionoideae</taxon>
        <taxon>50 kb inversion clade</taxon>
        <taxon>genistoids sensu lato</taxon>
        <taxon>core genistoids</taxon>
        <taxon>Genisteae</taxon>
        <taxon>Lupinus</taxon>
    </lineage>
</organism>
<accession>A0A6A4QJT9</accession>
<gene>
    <name evidence="1" type="ORF">Lalb_Chr05g0217711</name>
</gene>
<proteinExistence type="predicted"/>
<evidence type="ECO:0000313" key="1">
    <source>
        <dbReference type="EMBL" id="KAE9613464.1"/>
    </source>
</evidence>
<protein>
    <submittedName>
        <fullName evidence="1">Uncharacterized protein</fullName>
    </submittedName>
</protein>
<keyword evidence="2" id="KW-1185">Reference proteome</keyword>
<comment type="caution">
    <text evidence="1">The sequence shown here is derived from an EMBL/GenBank/DDBJ whole genome shotgun (WGS) entry which is preliminary data.</text>
</comment>
<dbReference type="AlphaFoldDB" id="A0A6A4QJT9"/>
<reference evidence="2" key="1">
    <citation type="journal article" date="2020" name="Nat. Commun.">
        <title>Genome sequence of the cluster root forming white lupin.</title>
        <authorList>
            <person name="Hufnagel B."/>
            <person name="Marques A."/>
            <person name="Soriano A."/>
            <person name="Marques L."/>
            <person name="Divol F."/>
            <person name="Doumas P."/>
            <person name="Sallet E."/>
            <person name="Mancinotti D."/>
            <person name="Carrere S."/>
            <person name="Marande W."/>
            <person name="Arribat S."/>
            <person name="Keller J."/>
            <person name="Huneau C."/>
            <person name="Blein T."/>
            <person name="Aime D."/>
            <person name="Laguerre M."/>
            <person name="Taylor J."/>
            <person name="Schubert V."/>
            <person name="Nelson M."/>
            <person name="Geu-Flores F."/>
            <person name="Crespi M."/>
            <person name="Gallardo-Guerrero K."/>
            <person name="Delaux P.-M."/>
            <person name="Salse J."/>
            <person name="Berges H."/>
            <person name="Guyot R."/>
            <person name="Gouzy J."/>
            <person name="Peret B."/>
        </authorList>
    </citation>
    <scope>NUCLEOTIDE SEQUENCE [LARGE SCALE GENOMIC DNA]</scope>
    <source>
        <strain evidence="2">cv. Amiga</strain>
    </source>
</reference>
<dbReference type="Proteomes" id="UP000447434">
    <property type="component" value="Chromosome 5"/>
</dbReference>
<evidence type="ECO:0000313" key="2">
    <source>
        <dbReference type="Proteomes" id="UP000447434"/>
    </source>
</evidence>
<dbReference type="EMBL" id="WOCE01000005">
    <property type="protein sequence ID" value="KAE9613464.1"/>
    <property type="molecule type" value="Genomic_DNA"/>
</dbReference>
<dbReference type="PANTHER" id="PTHR48216">
    <property type="match status" value="1"/>
</dbReference>